<dbReference type="EMBL" id="HG994372">
    <property type="protein sequence ID" value="CAF2109949.1"/>
    <property type="molecule type" value="Genomic_DNA"/>
</dbReference>
<evidence type="ECO:0000313" key="1">
    <source>
        <dbReference type="EMBL" id="CAF2109949.1"/>
    </source>
</evidence>
<reference evidence="1" key="1">
    <citation type="submission" date="2021-01" db="EMBL/GenBank/DDBJ databases">
        <authorList>
            <consortium name="Genoscope - CEA"/>
            <person name="William W."/>
        </authorList>
    </citation>
    <scope>NUCLEOTIDE SEQUENCE</scope>
</reference>
<protein>
    <submittedName>
        <fullName evidence="1">(rape) hypothetical protein</fullName>
    </submittedName>
</protein>
<dbReference type="AlphaFoldDB" id="A0A816V6L0"/>
<sequence>MDVPLKLKRCVWDLQHAFHDGRLEEVVPRHLDAEDGQTVIAKDIRYVVPFQLLKLSDFLENMHI</sequence>
<dbReference type="Proteomes" id="UP001295469">
    <property type="component" value="Chromosome C08"/>
</dbReference>
<organism evidence="1">
    <name type="scientific">Brassica napus</name>
    <name type="common">Rape</name>
    <dbReference type="NCBI Taxonomy" id="3708"/>
    <lineage>
        <taxon>Eukaryota</taxon>
        <taxon>Viridiplantae</taxon>
        <taxon>Streptophyta</taxon>
        <taxon>Embryophyta</taxon>
        <taxon>Tracheophyta</taxon>
        <taxon>Spermatophyta</taxon>
        <taxon>Magnoliopsida</taxon>
        <taxon>eudicotyledons</taxon>
        <taxon>Gunneridae</taxon>
        <taxon>Pentapetalae</taxon>
        <taxon>rosids</taxon>
        <taxon>malvids</taxon>
        <taxon>Brassicales</taxon>
        <taxon>Brassicaceae</taxon>
        <taxon>Brassiceae</taxon>
        <taxon>Brassica</taxon>
    </lineage>
</organism>
<gene>
    <name evidence="1" type="ORF">DARMORV10_C08P21400.1</name>
</gene>
<proteinExistence type="predicted"/>
<accession>A0A816V6L0</accession>
<name>A0A816V6L0_BRANA</name>